<accession>A0A5M7B798</accession>
<evidence type="ECO:0000313" key="2">
    <source>
        <dbReference type="EMBL" id="KAA5825423.1"/>
    </source>
</evidence>
<feature type="region of interest" description="Disordered" evidence="1">
    <location>
        <begin position="216"/>
        <end position="274"/>
    </location>
</feature>
<evidence type="ECO:0000313" key="3">
    <source>
        <dbReference type="Proteomes" id="UP000323946"/>
    </source>
</evidence>
<sequence>MPLDALRDRLLRRHCPRHVRDEVWAYLVERSRQEGGSWTVGCVGVALPALTRIASELSRRFAGDPSDIHAAVLTGFLTELAHIDLRRPGIMTRLRWAAYRAGHTALRESLDAPVPSGSGFRSTEPAPPWGHPDFVLARAVAEGVITAAEAELIGATRLEGLPLQTAAEQRGVSYEAIKKTRRRAELRLAAYLRTELATDASEGDLAGQAADSITLTTARPRRVRGVRGEGANARGGVSPGTGDGGVQGCGGGAARAPQRSADEPTAAPEVPRCA</sequence>
<dbReference type="Proteomes" id="UP000323946">
    <property type="component" value="Unassembled WGS sequence"/>
</dbReference>
<name>A0A5M7B798_SACHI</name>
<protein>
    <submittedName>
        <fullName evidence="2">Uncharacterized protein</fullName>
    </submittedName>
</protein>
<keyword evidence="3" id="KW-1185">Reference proteome</keyword>
<reference evidence="2 3" key="1">
    <citation type="submission" date="2019-09" db="EMBL/GenBank/DDBJ databases">
        <title>Draft genome sequence of the thermophilic Saccharopolyspora hirsuta VKM Ac-666T.</title>
        <authorList>
            <person name="Lobastova T.G."/>
            <person name="Fokina V."/>
            <person name="Bragin E.Y."/>
            <person name="Shtratnikova V.Y."/>
            <person name="Starodumova I.P."/>
            <person name="Tarlachkov S.V."/>
            <person name="Donova M.V."/>
        </authorList>
    </citation>
    <scope>NUCLEOTIDE SEQUENCE [LARGE SCALE GENOMIC DNA]</scope>
    <source>
        <strain evidence="2 3">VKM Ac-666</strain>
    </source>
</reference>
<dbReference type="EMBL" id="VWPH01000021">
    <property type="protein sequence ID" value="KAA5825423.1"/>
    <property type="molecule type" value="Genomic_DNA"/>
</dbReference>
<gene>
    <name evidence="2" type="ORF">F1721_32815</name>
</gene>
<comment type="caution">
    <text evidence="2">The sequence shown here is derived from an EMBL/GenBank/DDBJ whole genome shotgun (WGS) entry which is preliminary data.</text>
</comment>
<dbReference type="AlphaFoldDB" id="A0A5M7B798"/>
<dbReference type="OrthoDB" id="4164470at2"/>
<feature type="compositionally biased region" description="Gly residues" evidence="1">
    <location>
        <begin position="237"/>
        <end position="253"/>
    </location>
</feature>
<evidence type="ECO:0000256" key="1">
    <source>
        <dbReference type="SAM" id="MobiDB-lite"/>
    </source>
</evidence>
<proteinExistence type="predicted"/>
<organism evidence="2 3">
    <name type="scientific">Saccharopolyspora hirsuta</name>
    <dbReference type="NCBI Taxonomy" id="1837"/>
    <lineage>
        <taxon>Bacteria</taxon>
        <taxon>Bacillati</taxon>
        <taxon>Actinomycetota</taxon>
        <taxon>Actinomycetes</taxon>
        <taxon>Pseudonocardiales</taxon>
        <taxon>Pseudonocardiaceae</taxon>
        <taxon>Saccharopolyspora</taxon>
    </lineage>
</organism>